<dbReference type="InterPro" id="IPR016053">
    <property type="entry name" value="Haem_Oase-like"/>
</dbReference>
<sequence length="258" mass="29555">MSHDLANSLREGTKHSHTAAENTAYMKCFLKGIVEREPFRKLLANLYLVYSTLEDALRRYQDHPVVGAMYFPELNRKENLEKDLAYYYGENWREQIVPLPAGQVYVDRLQEIANTDPVLLIAHSYTRYMGDLSGGQALKNIIRSALNLPPDQGTGLHEFEQIPTIEAKREFKEKYRQALNSLIIDEATIQRIVEEANYAFQLNRDVMHDLEADVKLAIGDRVFDLLTRQDKPGSTERSDKDRSLSDRSAESVALEYSA</sequence>
<feature type="binding site" description="axial binding residue" evidence="10">
    <location>
        <position position="17"/>
    </location>
    <ligand>
        <name>heme b</name>
        <dbReference type="ChEBI" id="CHEBI:60344"/>
    </ligand>
    <ligandPart>
        <name>Fe</name>
        <dbReference type="ChEBI" id="CHEBI:18248"/>
    </ligandPart>
</feature>
<feature type="binding site" evidence="9">
    <location>
        <position position="176"/>
    </location>
    <ligand>
        <name>heme b</name>
        <dbReference type="ChEBI" id="CHEBI:60344"/>
    </ligand>
</feature>
<dbReference type="FunFam" id="1.20.910.10:FF:000001">
    <property type="entry name" value="Heme oxygenase 1"/>
    <property type="match status" value="1"/>
</dbReference>
<dbReference type="GO" id="GO:0006979">
    <property type="term" value="P:response to oxidative stress"/>
    <property type="evidence" value="ECO:0007669"/>
    <property type="project" value="TreeGrafter"/>
</dbReference>
<dbReference type="InterPro" id="IPR016084">
    <property type="entry name" value="Haem_Oase-like_multi-hlx"/>
</dbReference>
<evidence type="ECO:0000256" key="8">
    <source>
        <dbReference type="ARBA" id="ARBA00048328"/>
    </source>
</evidence>
<dbReference type="STRING" id="454136.NIES2119_11835"/>
<name>A0A1U7IKS2_9CYAN</name>
<protein>
    <recommendedName>
        <fullName evidence="2">heme oxygenase (biliverdin-producing)</fullName>
        <ecNumber evidence="2">1.14.14.18</ecNumber>
    </recommendedName>
</protein>
<dbReference type="PROSITE" id="PS00593">
    <property type="entry name" value="HEME_OXYGENASE"/>
    <property type="match status" value="1"/>
</dbReference>
<dbReference type="GO" id="GO:0004392">
    <property type="term" value="F:heme oxygenase (decyclizing) activity"/>
    <property type="evidence" value="ECO:0007669"/>
    <property type="project" value="UniProtKB-EC"/>
</dbReference>
<keyword evidence="4 9" id="KW-0349">Heme</keyword>
<evidence type="ECO:0000256" key="7">
    <source>
        <dbReference type="ARBA" id="ARBA00023004"/>
    </source>
</evidence>
<dbReference type="PRINTS" id="PR00088">
    <property type="entry name" value="HAEMOXYGNASE"/>
</dbReference>
<dbReference type="CDD" id="cd19165">
    <property type="entry name" value="HemeO"/>
    <property type="match status" value="1"/>
</dbReference>
<evidence type="ECO:0000313" key="13">
    <source>
        <dbReference type="Proteomes" id="UP000185860"/>
    </source>
</evidence>
<evidence type="ECO:0000256" key="1">
    <source>
        <dbReference type="ARBA" id="ARBA00006134"/>
    </source>
</evidence>
<dbReference type="SUPFAM" id="SSF48613">
    <property type="entry name" value="Heme oxygenase-like"/>
    <property type="match status" value="1"/>
</dbReference>
<comment type="similarity">
    <text evidence="1">Belongs to the heme oxygenase family.</text>
</comment>
<dbReference type="PANTHER" id="PTHR10720:SF0">
    <property type="entry name" value="HEME OXYGENASE"/>
    <property type="match status" value="1"/>
</dbReference>
<dbReference type="Proteomes" id="UP000185860">
    <property type="component" value="Unassembled WGS sequence"/>
</dbReference>
<comment type="catalytic activity">
    <reaction evidence="8">
        <text>heme b + 3 reduced [NADPH--hemoprotein reductase] + 3 O2 = biliverdin IXalpha + CO + Fe(2+) + 3 oxidized [NADPH--hemoprotein reductase] + 3 H2O + H(+)</text>
        <dbReference type="Rhea" id="RHEA:21764"/>
        <dbReference type="Rhea" id="RHEA-COMP:11964"/>
        <dbReference type="Rhea" id="RHEA-COMP:11965"/>
        <dbReference type="ChEBI" id="CHEBI:15377"/>
        <dbReference type="ChEBI" id="CHEBI:15378"/>
        <dbReference type="ChEBI" id="CHEBI:15379"/>
        <dbReference type="ChEBI" id="CHEBI:17245"/>
        <dbReference type="ChEBI" id="CHEBI:29033"/>
        <dbReference type="ChEBI" id="CHEBI:57618"/>
        <dbReference type="ChEBI" id="CHEBI:57991"/>
        <dbReference type="ChEBI" id="CHEBI:58210"/>
        <dbReference type="ChEBI" id="CHEBI:60344"/>
        <dbReference type="EC" id="1.14.14.18"/>
    </reaction>
</comment>
<dbReference type="EMBL" id="MRCE01000010">
    <property type="protein sequence ID" value="OKH37838.1"/>
    <property type="molecule type" value="Genomic_DNA"/>
</dbReference>
<feature type="binding site" evidence="9">
    <location>
        <position position="10"/>
    </location>
    <ligand>
        <name>heme b</name>
        <dbReference type="ChEBI" id="CHEBI:60344"/>
    </ligand>
</feature>
<feature type="region of interest" description="Disordered" evidence="11">
    <location>
        <begin position="229"/>
        <end position="258"/>
    </location>
</feature>
<dbReference type="EC" id="1.14.14.18" evidence="2"/>
<evidence type="ECO:0000256" key="11">
    <source>
        <dbReference type="SAM" id="MobiDB-lite"/>
    </source>
</evidence>
<dbReference type="GO" id="GO:0042167">
    <property type="term" value="P:heme catabolic process"/>
    <property type="evidence" value="ECO:0007669"/>
    <property type="project" value="TreeGrafter"/>
</dbReference>
<dbReference type="AlphaFoldDB" id="A0A1U7IKS2"/>
<gene>
    <name evidence="12" type="ORF">NIES2119_11835</name>
</gene>
<feature type="binding site" evidence="9">
    <location>
        <position position="125"/>
    </location>
    <ligand>
        <name>heme b</name>
        <dbReference type="ChEBI" id="CHEBI:60344"/>
    </ligand>
</feature>
<evidence type="ECO:0000313" key="12">
    <source>
        <dbReference type="EMBL" id="OKH37838.1"/>
    </source>
</evidence>
<feature type="compositionally biased region" description="Basic and acidic residues" evidence="11">
    <location>
        <begin position="229"/>
        <end position="249"/>
    </location>
</feature>
<dbReference type="GO" id="GO:0020037">
    <property type="term" value="F:heme binding"/>
    <property type="evidence" value="ECO:0007669"/>
    <property type="project" value="TreeGrafter"/>
</dbReference>
<dbReference type="OrthoDB" id="5493802at2"/>
<dbReference type="PIRSF" id="PIRSF000343">
    <property type="entry name" value="Haem_Oase"/>
    <property type="match status" value="1"/>
</dbReference>
<keyword evidence="7 10" id="KW-0408">Iron</keyword>
<dbReference type="Pfam" id="PF01126">
    <property type="entry name" value="Heme_oxygenase"/>
    <property type="match status" value="1"/>
</dbReference>
<evidence type="ECO:0000256" key="5">
    <source>
        <dbReference type="ARBA" id="ARBA00022723"/>
    </source>
</evidence>
<dbReference type="RefSeq" id="WP_073593678.1">
    <property type="nucleotide sequence ID" value="NZ_MRCE01000010.1"/>
</dbReference>
<evidence type="ECO:0000256" key="4">
    <source>
        <dbReference type="ARBA" id="ARBA00022617"/>
    </source>
</evidence>
<proteinExistence type="inferred from homology"/>
<reference evidence="12 13" key="1">
    <citation type="submission" date="2016-11" db="EMBL/GenBank/DDBJ databases">
        <title>Draft Genome Sequences of Nine Cyanobacterial Strains from Diverse Habitats.</title>
        <authorList>
            <person name="Zhu T."/>
            <person name="Hou S."/>
            <person name="Lu X."/>
            <person name="Hess W.R."/>
        </authorList>
    </citation>
    <scope>NUCLEOTIDE SEQUENCE [LARGE SCALE GENOMIC DNA]</scope>
    <source>
        <strain evidence="12 13">IAM M-71</strain>
    </source>
</reference>
<dbReference type="InterPro" id="IPR018207">
    <property type="entry name" value="Haem_oxygenase_CS"/>
</dbReference>
<dbReference type="GO" id="GO:0015979">
    <property type="term" value="P:photosynthesis"/>
    <property type="evidence" value="ECO:0007669"/>
    <property type="project" value="UniProtKB-KW"/>
</dbReference>
<evidence type="ECO:0000256" key="2">
    <source>
        <dbReference type="ARBA" id="ARBA00012360"/>
    </source>
</evidence>
<organism evidence="12 13">
    <name type="scientific">[Phormidium ambiguum] IAM M-71</name>
    <dbReference type="NCBI Taxonomy" id="454136"/>
    <lineage>
        <taxon>Bacteria</taxon>
        <taxon>Bacillati</taxon>
        <taxon>Cyanobacteriota</taxon>
        <taxon>Cyanophyceae</taxon>
        <taxon>Oscillatoriophycideae</taxon>
        <taxon>Aerosakkonematales</taxon>
        <taxon>Aerosakkonemataceae</taxon>
        <taxon>Floridanema</taxon>
    </lineage>
</organism>
<evidence type="ECO:0000256" key="3">
    <source>
        <dbReference type="ARBA" id="ARBA00022531"/>
    </source>
</evidence>
<dbReference type="InterPro" id="IPR002051">
    <property type="entry name" value="Haem_Oase"/>
</dbReference>
<accession>A0A1U7IKS2</accession>
<comment type="caution">
    <text evidence="12">The sequence shown here is derived from an EMBL/GenBank/DDBJ whole genome shotgun (WGS) entry which is preliminary data.</text>
</comment>
<keyword evidence="5 10" id="KW-0479">Metal-binding</keyword>
<dbReference type="Gene3D" id="1.20.910.10">
    <property type="entry name" value="Heme oxygenase-like"/>
    <property type="match status" value="1"/>
</dbReference>
<evidence type="ECO:0000256" key="9">
    <source>
        <dbReference type="PIRSR" id="PIRSR000343-1"/>
    </source>
</evidence>
<dbReference type="GO" id="GO:0046872">
    <property type="term" value="F:metal ion binding"/>
    <property type="evidence" value="ECO:0007669"/>
    <property type="project" value="UniProtKB-KW"/>
</dbReference>
<keyword evidence="6" id="KW-0560">Oxidoreductase</keyword>
<evidence type="ECO:0000256" key="10">
    <source>
        <dbReference type="PIRSR" id="PIRSR000343-2"/>
    </source>
</evidence>
<evidence type="ECO:0000256" key="6">
    <source>
        <dbReference type="ARBA" id="ARBA00023002"/>
    </source>
</evidence>
<dbReference type="PANTHER" id="PTHR10720">
    <property type="entry name" value="HEME OXYGENASE"/>
    <property type="match status" value="1"/>
</dbReference>
<dbReference type="GO" id="GO:0006788">
    <property type="term" value="P:heme oxidation"/>
    <property type="evidence" value="ECO:0007669"/>
    <property type="project" value="InterPro"/>
</dbReference>
<keyword evidence="3" id="KW-0602">Photosynthesis</keyword>